<accession>A0A5B8LF73</accession>
<dbReference type="Gene3D" id="1.10.760.10">
    <property type="entry name" value="Cytochrome c-like domain"/>
    <property type="match status" value="1"/>
</dbReference>
<dbReference type="EMBL" id="CP042306">
    <property type="protein sequence ID" value="QDZ06878.1"/>
    <property type="molecule type" value="Genomic_DNA"/>
</dbReference>
<dbReference type="GO" id="GO:0020037">
    <property type="term" value="F:heme binding"/>
    <property type="evidence" value="ECO:0007669"/>
    <property type="project" value="InterPro"/>
</dbReference>
<name>A0A5B8LF73_9SPHN</name>
<keyword evidence="7" id="KW-1185">Reference proteome</keyword>
<dbReference type="OrthoDB" id="9794982at2"/>
<keyword evidence="1 4" id="KW-0349">Heme</keyword>
<dbReference type="Pfam" id="PF00034">
    <property type="entry name" value="Cytochrom_C"/>
    <property type="match status" value="1"/>
</dbReference>
<dbReference type="PROSITE" id="PS51257">
    <property type="entry name" value="PROKAR_LIPOPROTEIN"/>
    <property type="match status" value="1"/>
</dbReference>
<evidence type="ECO:0000313" key="6">
    <source>
        <dbReference type="EMBL" id="QDZ06878.1"/>
    </source>
</evidence>
<keyword evidence="3 4" id="KW-0408">Iron</keyword>
<organism evidence="6 7">
    <name type="scientific">Sphingomonas panacisoli</name>
    <dbReference type="NCBI Taxonomy" id="1813879"/>
    <lineage>
        <taxon>Bacteria</taxon>
        <taxon>Pseudomonadati</taxon>
        <taxon>Pseudomonadota</taxon>
        <taxon>Alphaproteobacteria</taxon>
        <taxon>Sphingomonadales</taxon>
        <taxon>Sphingomonadaceae</taxon>
        <taxon>Sphingomonas</taxon>
    </lineage>
</organism>
<dbReference type="Proteomes" id="UP000315673">
    <property type="component" value="Chromosome"/>
</dbReference>
<evidence type="ECO:0000256" key="4">
    <source>
        <dbReference type="PROSITE-ProRule" id="PRU00433"/>
    </source>
</evidence>
<evidence type="ECO:0000256" key="3">
    <source>
        <dbReference type="ARBA" id="ARBA00023004"/>
    </source>
</evidence>
<evidence type="ECO:0000259" key="5">
    <source>
        <dbReference type="PROSITE" id="PS51007"/>
    </source>
</evidence>
<sequence length="132" mass="13776">MVIDRYHQYVLGAGTTRLLTTAIVSASLTACHGEPRTATRDAAARGAVLITQQACGSCHVIPGIEEADGKVGPPLSGFARQRMIAGAIPNTPANLILFLRSPDAVVKGSVMPGQHLSDAQLRDVAAYLGTLQ</sequence>
<dbReference type="AlphaFoldDB" id="A0A5B8LF73"/>
<evidence type="ECO:0000313" key="7">
    <source>
        <dbReference type="Proteomes" id="UP000315673"/>
    </source>
</evidence>
<dbReference type="InterPro" id="IPR036909">
    <property type="entry name" value="Cyt_c-like_dom_sf"/>
</dbReference>
<proteinExistence type="predicted"/>
<dbReference type="InterPro" id="IPR009056">
    <property type="entry name" value="Cyt_c-like_dom"/>
</dbReference>
<feature type="domain" description="Cytochrome c" evidence="5">
    <location>
        <begin position="41"/>
        <end position="132"/>
    </location>
</feature>
<dbReference type="KEGG" id="spai:FPZ24_04780"/>
<dbReference type="SUPFAM" id="SSF46626">
    <property type="entry name" value="Cytochrome c"/>
    <property type="match status" value="1"/>
</dbReference>
<dbReference type="GO" id="GO:0009055">
    <property type="term" value="F:electron transfer activity"/>
    <property type="evidence" value="ECO:0007669"/>
    <property type="project" value="InterPro"/>
</dbReference>
<keyword evidence="2 4" id="KW-0479">Metal-binding</keyword>
<dbReference type="PROSITE" id="PS51007">
    <property type="entry name" value="CYTC"/>
    <property type="match status" value="1"/>
</dbReference>
<gene>
    <name evidence="6" type="ORF">FPZ24_04780</name>
</gene>
<reference evidence="6 7" key="1">
    <citation type="submission" date="2019-07" db="EMBL/GenBank/DDBJ databases">
        <title>Full genome sequence of Sphingomonas sp. 4R-6-7(HKS19).</title>
        <authorList>
            <person name="Im W.-T."/>
        </authorList>
    </citation>
    <scope>NUCLEOTIDE SEQUENCE [LARGE SCALE GENOMIC DNA]</scope>
    <source>
        <strain evidence="6 7">HKS19</strain>
    </source>
</reference>
<evidence type="ECO:0000256" key="1">
    <source>
        <dbReference type="ARBA" id="ARBA00022617"/>
    </source>
</evidence>
<dbReference type="GO" id="GO:0046872">
    <property type="term" value="F:metal ion binding"/>
    <property type="evidence" value="ECO:0007669"/>
    <property type="project" value="UniProtKB-KW"/>
</dbReference>
<protein>
    <submittedName>
        <fullName evidence="6">C-type cytochrome</fullName>
    </submittedName>
</protein>
<evidence type="ECO:0000256" key="2">
    <source>
        <dbReference type="ARBA" id="ARBA00022723"/>
    </source>
</evidence>